<dbReference type="Pfam" id="PF01909">
    <property type="entry name" value="NTP_transf_2"/>
    <property type="match status" value="1"/>
</dbReference>
<accession>A0A7C5Q5C6</accession>
<dbReference type="Gene3D" id="3.30.460.10">
    <property type="entry name" value="Beta Polymerase, domain 2"/>
    <property type="match status" value="1"/>
</dbReference>
<dbReference type="InterPro" id="IPR002934">
    <property type="entry name" value="Polymerase_NTP_transf_dom"/>
</dbReference>
<dbReference type="AlphaFoldDB" id="A0A7C5Q5C6"/>
<protein>
    <submittedName>
        <fullName evidence="2">Nucleotidyltransferase domain-containing protein</fullName>
    </submittedName>
</protein>
<sequence>MSESWVKISEEIAEKKRKMFEVIVKQLCNSSLMVILFGSRAKGLETPLSDYDLLVVERDSIEEAPVIQWPAQIFKYGPESVREGIRSLNTIILDALIDGKVLCGDADFFQQLRRQAEETVKMRRIVRRGLGWVPKQP</sequence>
<reference evidence="2" key="1">
    <citation type="journal article" date="2020" name="mSystems">
        <title>Genome- and Community-Level Interaction Insights into Carbon Utilization and Element Cycling Functions of Hydrothermarchaeota in Hydrothermal Sediment.</title>
        <authorList>
            <person name="Zhou Z."/>
            <person name="Liu Y."/>
            <person name="Xu W."/>
            <person name="Pan J."/>
            <person name="Luo Z.H."/>
            <person name="Li M."/>
        </authorList>
    </citation>
    <scope>NUCLEOTIDE SEQUENCE [LARGE SCALE GENOMIC DNA]</scope>
    <source>
        <strain evidence="2">SpSt-1056</strain>
    </source>
</reference>
<keyword evidence="2" id="KW-0808">Transferase</keyword>
<organism evidence="2">
    <name type="scientific">Caldiarchaeum subterraneum</name>
    <dbReference type="NCBI Taxonomy" id="311458"/>
    <lineage>
        <taxon>Archaea</taxon>
        <taxon>Nitrososphaerota</taxon>
        <taxon>Candidatus Caldarchaeales</taxon>
        <taxon>Candidatus Caldarchaeaceae</taxon>
        <taxon>Candidatus Caldarchaeum</taxon>
    </lineage>
</organism>
<dbReference type="GO" id="GO:0016779">
    <property type="term" value="F:nucleotidyltransferase activity"/>
    <property type="evidence" value="ECO:0007669"/>
    <property type="project" value="InterPro"/>
</dbReference>
<gene>
    <name evidence="2" type="ORF">ENM11_08835</name>
</gene>
<dbReference type="CDD" id="cd05403">
    <property type="entry name" value="NT_KNTase_like"/>
    <property type="match status" value="1"/>
</dbReference>
<name>A0A7C5Q5C6_CALS0</name>
<dbReference type="SUPFAM" id="SSF81301">
    <property type="entry name" value="Nucleotidyltransferase"/>
    <property type="match status" value="1"/>
</dbReference>
<feature type="domain" description="Polymerase nucleotidyl transferase" evidence="1">
    <location>
        <begin position="23"/>
        <end position="63"/>
    </location>
</feature>
<dbReference type="EMBL" id="DRWN01000071">
    <property type="protein sequence ID" value="HHK69229.1"/>
    <property type="molecule type" value="Genomic_DNA"/>
</dbReference>
<evidence type="ECO:0000313" key="2">
    <source>
        <dbReference type="EMBL" id="HHK69229.1"/>
    </source>
</evidence>
<comment type="caution">
    <text evidence="2">The sequence shown here is derived from an EMBL/GenBank/DDBJ whole genome shotgun (WGS) entry which is preliminary data.</text>
</comment>
<evidence type="ECO:0000259" key="1">
    <source>
        <dbReference type="Pfam" id="PF01909"/>
    </source>
</evidence>
<proteinExistence type="predicted"/>
<dbReference type="InterPro" id="IPR043519">
    <property type="entry name" value="NT_sf"/>
</dbReference>